<evidence type="ECO:0000256" key="1">
    <source>
        <dbReference type="SAM" id="MobiDB-lite"/>
    </source>
</evidence>
<organism evidence="2 3">
    <name type="scientific">Pleurodeles waltl</name>
    <name type="common">Iberian ribbed newt</name>
    <dbReference type="NCBI Taxonomy" id="8319"/>
    <lineage>
        <taxon>Eukaryota</taxon>
        <taxon>Metazoa</taxon>
        <taxon>Chordata</taxon>
        <taxon>Craniata</taxon>
        <taxon>Vertebrata</taxon>
        <taxon>Euteleostomi</taxon>
        <taxon>Amphibia</taxon>
        <taxon>Batrachia</taxon>
        <taxon>Caudata</taxon>
        <taxon>Salamandroidea</taxon>
        <taxon>Salamandridae</taxon>
        <taxon>Pleurodelinae</taxon>
        <taxon>Pleurodeles</taxon>
    </lineage>
</organism>
<evidence type="ECO:0000313" key="2">
    <source>
        <dbReference type="EMBL" id="KAJ1167628.1"/>
    </source>
</evidence>
<feature type="compositionally biased region" description="Basic and acidic residues" evidence="1">
    <location>
        <begin position="1"/>
        <end position="14"/>
    </location>
</feature>
<name>A0AAV7SU44_PLEWA</name>
<reference evidence="2" key="1">
    <citation type="journal article" date="2022" name="bioRxiv">
        <title>Sequencing and chromosome-scale assembly of the giantPleurodeles waltlgenome.</title>
        <authorList>
            <person name="Brown T."/>
            <person name="Elewa A."/>
            <person name="Iarovenko S."/>
            <person name="Subramanian E."/>
            <person name="Araus A.J."/>
            <person name="Petzold A."/>
            <person name="Susuki M."/>
            <person name="Suzuki K.-i.T."/>
            <person name="Hayashi T."/>
            <person name="Toyoda A."/>
            <person name="Oliveira C."/>
            <person name="Osipova E."/>
            <person name="Leigh N.D."/>
            <person name="Simon A."/>
            <person name="Yun M.H."/>
        </authorList>
    </citation>
    <scope>NUCLEOTIDE SEQUENCE</scope>
    <source>
        <strain evidence="2">20211129_DDA</strain>
        <tissue evidence="2">Liver</tissue>
    </source>
</reference>
<proteinExistence type="predicted"/>
<dbReference type="Proteomes" id="UP001066276">
    <property type="component" value="Chromosome 4_2"/>
</dbReference>
<gene>
    <name evidence="2" type="ORF">NDU88_008017</name>
</gene>
<protein>
    <submittedName>
        <fullName evidence="2">Uncharacterized protein</fullName>
    </submittedName>
</protein>
<dbReference type="EMBL" id="JANPWB010000008">
    <property type="protein sequence ID" value="KAJ1167628.1"/>
    <property type="molecule type" value="Genomic_DNA"/>
</dbReference>
<feature type="region of interest" description="Disordered" evidence="1">
    <location>
        <begin position="1"/>
        <end position="145"/>
    </location>
</feature>
<keyword evidence="3" id="KW-1185">Reference proteome</keyword>
<dbReference type="AlphaFoldDB" id="A0AAV7SU44"/>
<evidence type="ECO:0000313" key="3">
    <source>
        <dbReference type="Proteomes" id="UP001066276"/>
    </source>
</evidence>
<accession>A0AAV7SU44</accession>
<comment type="caution">
    <text evidence="2">The sequence shown here is derived from an EMBL/GenBank/DDBJ whole genome shotgun (WGS) entry which is preliminary data.</text>
</comment>
<sequence>MRARASEENGERGAGETSGVDRGIEQQQESDPEPRGFDKGSVCDGLLTTDPSEEAARVDTATANPEGDGSVTNPLRLPGPEEQRQRRRAARTIKGMRAWASKENGEKGAGETSGVDRGIEQQQESDPEPRGLDEQPDSGPRNPRW</sequence>